<comment type="subcellular location">
    <subcellularLocation>
        <location evidence="1">Periplasm</location>
    </subcellularLocation>
</comment>
<dbReference type="EMBL" id="NRSG01000165">
    <property type="protein sequence ID" value="MBK1660307.1"/>
    <property type="molecule type" value="Genomic_DNA"/>
</dbReference>
<dbReference type="Gene3D" id="3.40.190.10">
    <property type="entry name" value="Periplasmic binding protein-like II"/>
    <property type="match status" value="1"/>
</dbReference>
<gene>
    <name evidence="5" type="ORF">CKO45_18930</name>
</gene>
<sequence length="532" mass="58701">MTIHRRDLLLGGAAMLGAGIAAPALGQPAAARTLRFVPHANLASIDPVWTTAWIVRNHAYLVYDQLYGMDEQFNIRPQMVEGHAVEDNGLRWTFTLREGLRFHDGEPVRARDCTASIARWARRDALGQKLTSLTAEMKPLDDRRFEIRLTKPFPLLLHAFGKVTTPCLFIMPERVAQTDAFQQITDATGSGPYRFLRDQFVPGSRAAYERFAGYQPRPDGAPSMTAGAKQVHFDRVEWHILPDPATASAALTAGEVDWWETPTADLLPLLRRNRNVAVDILDFMGLFSTLRPNHLVPPFNNPGVRRAVLAAITPGDIMKAVMGTDPDLVRLQPVGVFSPSSPLASDAGMGAFAQSIERGRELLRQSGYNGERLSLLAATDIPTLSNAAMVVGDVLRRIGINLDYVATDWGTVVQRRNSREAPERGGWSGFVTNFSGFDFWDPAAHNPLRGNGEQGWVGWASSAEIEQLRDAWFEAPDLAAQQGLARRIQEAALTRDVPYIPLGQFFQPAAWRRSVTGLMKGPPVPWGARRAA</sequence>
<organism evidence="5 6">
    <name type="scientific">Paracraurococcus ruber</name>
    <dbReference type="NCBI Taxonomy" id="77675"/>
    <lineage>
        <taxon>Bacteria</taxon>
        <taxon>Pseudomonadati</taxon>
        <taxon>Pseudomonadota</taxon>
        <taxon>Alphaproteobacteria</taxon>
        <taxon>Acetobacterales</taxon>
        <taxon>Roseomonadaceae</taxon>
        <taxon>Paracraurococcus</taxon>
    </lineage>
</organism>
<evidence type="ECO:0000256" key="3">
    <source>
        <dbReference type="ARBA" id="ARBA00022729"/>
    </source>
</evidence>
<dbReference type="Pfam" id="PF00496">
    <property type="entry name" value="SBP_bac_5"/>
    <property type="match status" value="1"/>
</dbReference>
<dbReference type="SUPFAM" id="SSF53850">
    <property type="entry name" value="Periplasmic binding protein-like II"/>
    <property type="match status" value="1"/>
</dbReference>
<reference evidence="5 6" key="1">
    <citation type="journal article" date="2020" name="Microorganisms">
        <title>Osmotic Adaptation and Compatible Solute Biosynthesis of Phototrophic Bacteria as Revealed from Genome Analyses.</title>
        <authorList>
            <person name="Imhoff J.F."/>
            <person name="Rahn T."/>
            <person name="Kunzel S."/>
            <person name="Keller A."/>
            <person name="Neulinger S.C."/>
        </authorList>
    </citation>
    <scope>NUCLEOTIDE SEQUENCE [LARGE SCALE GENOMIC DNA]</scope>
    <source>
        <strain evidence="5 6">DSM 15382</strain>
    </source>
</reference>
<comment type="caution">
    <text evidence="5">The sequence shown here is derived from an EMBL/GenBank/DDBJ whole genome shotgun (WGS) entry which is preliminary data.</text>
</comment>
<protein>
    <submittedName>
        <fullName evidence="5">ABC transporter substrate-binding protein</fullName>
    </submittedName>
</protein>
<feature type="domain" description="Solute-binding protein family 5" evidence="4">
    <location>
        <begin position="75"/>
        <end position="451"/>
    </location>
</feature>
<accession>A0ABS1D1Z2</accession>
<evidence type="ECO:0000259" key="4">
    <source>
        <dbReference type="Pfam" id="PF00496"/>
    </source>
</evidence>
<evidence type="ECO:0000313" key="6">
    <source>
        <dbReference type="Proteomes" id="UP000697995"/>
    </source>
</evidence>
<name>A0ABS1D1Z2_9PROT</name>
<dbReference type="PIRSF" id="PIRSF002741">
    <property type="entry name" value="MppA"/>
    <property type="match status" value="1"/>
</dbReference>
<dbReference type="PANTHER" id="PTHR30290">
    <property type="entry name" value="PERIPLASMIC BINDING COMPONENT OF ABC TRANSPORTER"/>
    <property type="match status" value="1"/>
</dbReference>
<evidence type="ECO:0000256" key="1">
    <source>
        <dbReference type="ARBA" id="ARBA00004418"/>
    </source>
</evidence>
<dbReference type="Proteomes" id="UP000697995">
    <property type="component" value="Unassembled WGS sequence"/>
</dbReference>
<evidence type="ECO:0000256" key="2">
    <source>
        <dbReference type="ARBA" id="ARBA00005695"/>
    </source>
</evidence>
<dbReference type="InterPro" id="IPR030678">
    <property type="entry name" value="Peptide/Ni-bd"/>
</dbReference>
<dbReference type="InterPro" id="IPR039424">
    <property type="entry name" value="SBP_5"/>
</dbReference>
<dbReference type="PANTHER" id="PTHR30290:SF38">
    <property type="entry name" value="D,D-DIPEPTIDE-BINDING PERIPLASMIC PROTEIN DDPA-RELATED"/>
    <property type="match status" value="1"/>
</dbReference>
<dbReference type="InterPro" id="IPR000914">
    <property type="entry name" value="SBP_5_dom"/>
</dbReference>
<dbReference type="Gene3D" id="3.10.105.10">
    <property type="entry name" value="Dipeptide-binding Protein, Domain 3"/>
    <property type="match status" value="1"/>
</dbReference>
<comment type="similarity">
    <text evidence="2">Belongs to the bacterial solute-binding protein 5 family.</text>
</comment>
<dbReference type="PROSITE" id="PS51318">
    <property type="entry name" value="TAT"/>
    <property type="match status" value="1"/>
</dbReference>
<dbReference type="CDD" id="cd08502">
    <property type="entry name" value="PBP2_NikA_DppA_OppA_like_16"/>
    <property type="match status" value="1"/>
</dbReference>
<proteinExistence type="inferred from homology"/>
<evidence type="ECO:0000313" key="5">
    <source>
        <dbReference type="EMBL" id="MBK1660307.1"/>
    </source>
</evidence>
<keyword evidence="3" id="KW-0732">Signal</keyword>
<dbReference type="InterPro" id="IPR006311">
    <property type="entry name" value="TAT_signal"/>
</dbReference>
<keyword evidence="6" id="KW-1185">Reference proteome</keyword>